<sequence>MLTALAVPLYKGRSWRGEPALLHLVNRVVKGGYLFLHEYWGAMRRGKEEDREEHQVSLKSPSDSVSAASTTGSCVMRGPGMSR</sequence>
<comment type="caution">
    <text evidence="2">The sequence shown here is derived from an EMBL/GenBank/DDBJ whole genome shotgun (WGS) entry which is preliminary data.</text>
</comment>
<reference evidence="2" key="1">
    <citation type="journal article" date="2022" name="bioRxiv">
        <title>Sequencing and chromosome-scale assembly of the giantPleurodeles waltlgenome.</title>
        <authorList>
            <person name="Brown T."/>
            <person name="Elewa A."/>
            <person name="Iarovenko S."/>
            <person name="Subramanian E."/>
            <person name="Araus A.J."/>
            <person name="Petzold A."/>
            <person name="Susuki M."/>
            <person name="Suzuki K.-i.T."/>
            <person name="Hayashi T."/>
            <person name="Toyoda A."/>
            <person name="Oliveira C."/>
            <person name="Osipova E."/>
            <person name="Leigh N.D."/>
            <person name="Simon A."/>
            <person name="Yun M.H."/>
        </authorList>
    </citation>
    <scope>NUCLEOTIDE SEQUENCE</scope>
    <source>
        <strain evidence="2">20211129_DDA</strain>
        <tissue evidence="2">Liver</tissue>
    </source>
</reference>
<organism evidence="2 3">
    <name type="scientific">Pleurodeles waltl</name>
    <name type="common">Iberian ribbed newt</name>
    <dbReference type="NCBI Taxonomy" id="8319"/>
    <lineage>
        <taxon>Eukaryota</taxon>
        <taxon>Metazoa</taxon>
        <taxon>Chordata</taxon>
        <taxon>Craniata</taxon>
        <taxon>Vertebrata</taxon>
        <taxon>Euteleostomi</taxon>
        <taxon>Amphibia</taxon>
        <taxon>Batrachia</taxon>
        <taxon>Caudata</taxon>
        <taxon>Salamandroidea</taxon>
        <taxon>Salamandridae</taxon>
        <taxon>Pleurodelinae</taxon>
        <taxon>Pleurodeles</taxon>
    </lineage>
</organism>
<accession>A0AAV7SDN1</accession>
<feature type="compositionally biased region" description="Polar residues" evidence="1">
    <location>
        <begin position="57"/>
        <end position="73"/>
    </location>
</feature>
<evidence type="ECO:0000256" key="1">
    <source>
        <dbReference type="SAM" id="MobiDB-lite"/>
    </source>
</evidence>
<gene>
    <name evidence="2" type="ORF">NDU88_002770</name>
</gene>
<protein>
    <submittedName>
        <fullName evidence="2">Uncharacterized protein</fullName>
    </submittedName>
</protein>
<proteinExistence type="predicted"/>
<dbReference type="Proteomes" id="UP001066276">
    <property type="component" value="Chromosome 4_2"/>
</dbReference>
<name>A0AAV7SDN1_PLEWA</name>
<evidence type="ECO:0000313" key="2">
    <source>
        <dbReference type="EMBL" id="KAJ1162302.1"/>
    </source>
</evidence>
<feature type="region of interest" description="Disordered" evidence="1">
    <location>
        <begin position="50"/>
        <end position="83"/>
    </location>
</feature>
<keyword evidence="3" id="KW-1185">Reference proteome</keyword>
<evidence type="ECO:0000313" key="3">
    <source>
        <dbReference type="Proteomes" id="UP001066276"/>
    </source>
</evidence>
<dbReference type="AlphaFoldDB" id="A0AAV7SDN1"/>
<dbReference type="EMBL" id="JANPWB010000008">
    <property type="protein sequence ID" value="KAJ1162302.1"/>
    <property type="molecule type" value="Genomic_DNA"/>
</dbReference>